<keyword evidence="3" id="KW-0547">Nucleotide-binding</keyword>
<keyword evidence="1" id="KW-0808">Transferase</keyword>
<dbReference type="PANTHER" id="PTHR35526">
    <property type="entry name" value="ANTI-SIGMA-F FACTOR RSBW-RELATED"/>
    <property type="match status" value="1"/>
</dbReference>
<dbReference type="InterPro" id="IPR050267">
    <property type="entry name" value="Anti-sigma-factor_SerPK"/>
</dbReference>
<dbReference type="SUPFAM" id="SSF55874">
    <property type="entry name" value="ATPase domain of HSP90 chaperone/DNA topoisomerase II/histidine kinase"/>
    <property type="match status" value="1"/>
</dbReference>
<dbReference type="InterPro" id="IPR036890">
    <property type="entry name" value="HATPase_C_sf"/>
</dbReference>
<evidence type="ECO:0000313" key="4">
    <source>
        <dbReference type="Proteomes" id="UP001431429"/>
    </source>
</evidence>
<dbReference type="EMBL" id="JAMQAW010000009">
    <property type="protein sequence ID" value="MCM2388934.1"/>
    <property type="molecule type" value="Genomic_DNA"/>
</dbReference>
<dbReference type="Gene3D" id="3.30.565.10">
    <property type="entry name" value="Histidine kinase-like ATPase, C-terminal domain"/>
    <property type="match status" value="1"/>
</dbReference>
<sequence length="129" mass="14092">MPLLRQRRFPRSRTSVSAARDLVCLALAEWGVVGLQSDVVLCLSELATNALAHGVPPGRDFHVLIMFDGDVVRVEVRDSGGGTPLVCAPTQDQVSGRGLRIVEELAHRWGVLKHPVGKTVWIEFQLSSL</sequence>
<dbReference type="Pfam" id="PF13581">
    <property type="entry name" value="HATPase_c_2"/>
    <property type="match status" value="1"/>
</dbReference>
<keyword evidence="3" id="KW-0067">ATP-binding</keyword>
<reference evidence="3" key="1">
    <citation type="submission" date="2022-06" db="EMBL/GenBank/DDBJ databases">
        <title>Genome public.</title>
        <authorList>
            <person name="Sun Q."/>
        </authorList>
    </citation>
    <scope>NUCLEOTIDE SEQUENCE</scope>
    <source>
        <strain evidence="3">CWNU-1</strain>
    </source>
</reference>
<protein>
    <submittedName>
        <fullName evidence="3">ATP-binding protein</fullName>
    </submittedName>
</protein>
<gene>
    <name evidence="3" type="ORF">NBG84_11630</name>
</gene>
<feature type="domain" description="Histidine kinase/HSP90-like ATPase" evidence="2">
    <location>
        <begin position="13"/>
        <end position="122"/>
    </location>
</feature>
<dbReference type="Proteomes" id="UP001431429">
    <property type="component" value="Unassembled WGS sequence"/>
</dbReference>
<dbReference type="CDD" id="cd16936">
    <property type="entry name" value="HATPase_RsbW-like"/>
    <property type="match status" value="1"/>
</dbReference>
<dbReference type="GO" id="GO:0005524">
    <property type="term" value="F:ATP binding"/>
    <property type="evidence" value="ECO:0007669"/>
    <property type="project" value="UniProtKB-KW"/>
</dbReference>
<name>A0ABT0UKH7_9ACTN</name>
<organism evidence="3 4">
    <name type="scientific">Streptomyces albipurpureus</name>
    <dbReference type="NCBI Taxonomy" id="2897419"/>
    <lineage>
        <taxon>Bacteria</taxon>
        <taxon>Bacillati</taxon>
        <taxon>Actinomycetota</taxon>
        <taxon>Actinomycetes</taxon>
        <taxon>Kitasatosporales</taxon>
        <taxon>Streptomycetaceae</taxon>
        <taxon>Streptomyces</taxon>
    </lineage>
</organism>
<keyword evidence="4" id="KW-1185">Reference proteome</keyword>
<dbReference type="InterPro" id="IPR003594">
    <property type="entry name" value="HATPase_dom"/>
</dbReference>
<evidence type="ECO:0000313" key="3">
    <source>
        <dbReference type="EMBL" id="MCM2388934.1"/>
    </source>
</evidence>
<evidence type="ECO:0000256" key="1">
    <source>
        <dbReference type="ARBA" id="ARBA00022527"/>
    </source>
</evidence>
<comment type="caution">
    <text evidence="3">The sequence shown here is derived from an EMBL/GenBank/DDBJ whole genome shotgun (WGS) entry which is preliminary data.</text>
</comment>
<accession>A0ABT0UKH7</accession>
<keyword evidence="1" id="KW-0723">Serine/threonine-protein kinase</keyword>
<proteinExistence type="predicted"/>
<keyword evidence="1" id="KW-0418">Kinase</keyword>
<dbReference type="PANTHER" id="PTHR35526:SF3">
    <property type="entry name" value="ANTI-SIGMA-F FACTOR RSBW"/>
    <property type="match status" value="1"/>
</dbReference>
<evidence type="ECO:0000259" key="2">
    <source>
        <dbReference type="Pfam" id="PF13581"/>
    </source>
</evidence>